<name>A0A409XBG7_PSICY</name>
<accession>A0A409XBG7</accession>
<organism evidence="1 2">
    <name type="scientific">Psilocybe cyanescens</name>
    <dbReference type="NCBI Taxonomy" id="93625"/>
    <lineage>
        <taxon>Eukaryota</taxon>
        <taxon>Fungi</taxon>
        <taxon>Dikarya</taxon>
        <taxon>Basidiomycota</taxon>
        <taxon>Agaricomycotina</taxon>
        <taxon>Agaricomycetes</taxon>
        <taxon>Agaricomycetidae</taxon>
        <taxon>Agaricales</taxon>
        <taxon>Agaricineae</taxon>
        <taxon>Strophariaceae</taxon>
        <taxon>Psilocybe</taxon>
    </lineage>
</organism>
<comment type="caution">
    <text evidence="1">The sequence shown here is derived from an EMBL/GenBank/DDBJ whole genome shotgun (WGS) entry which is preliminary data.</text>
</comment>
<feature type="non-terminal residue" evidence="1">
    <location>
        <position position="278"/>
    </location>
</feature>
<dbReference type="EMBL" id="NHYD01002143">
    <property type="protein sequence ID" value="PPQ88148.1"/>
    <property type="molecule type" value="Genomic_DNA"/>
</dbReference>
<keyword evidence="2" id="KW-1185">Reference proteome</keyword>
<evidence type="ECO:0000313" key="1">
    <source>
        <dbReference type="EMBL" id="PPQ88148.1"/>
    </source>
</evidence>
<dbReference type="InParanoid" id="A0A409XBG7"/>
<evidence type="ECO:0000313" key="2">
    <source>
        <dbReference type="Proteomes" id="UP000283269"/>
    </source>
</evidence>
<protein>
    <submittedName>
        <fullName evidence="1">Uncharacterized protein</fullName>
    </submittedName>
</protein>
<proteinExistence type="predicted"/>
<dbReference type="Proteomes" id="UP000283269">
    <property type="component" value="Unassembled WGS sequence"/>
</dbReference>
<gene>
    <name evidence="1" type="ORF">CVT25_004847</name>
</gene>
<dbReference type="AlphaFoldDB" id="A0A409XBG7"/>
<reference evidence="1 2" key="1">
    <citation type="journal article" date="2018" name="Evol. Lett.">
        <title>Horizontal gene cluster transfer increased hallucinogenic mushroom diversity.</title>
        <authorList>
            <person name="Reynolds H.T."/>
            <person name="Vijayakumar V."/>
            <person name="Gluck-Thaler E."/>
            <person name="Korotkin H.B."/>
            <person name="Matheny P.B."/>
            <person name="Slot J.C."/>
        </authorList>
    </citation>
    <scope>NUCLEOTIDE SEQUENCE [LARGE SCALE GENOMIC DNA]</scope>
    <source>
        <strain evidence="1 2">2631</strain>
    </source>
</reference>
<sequence>MEISADDQHSELSVEVLEELPLGSMSYSVHNQLDQALFRDLPEPEWRQWRPDYPRKELGYAPGIMGQYILNEMQPYPEDARFMDQVYSDNFPLEDRFRIYQLDNGLLRFKPYLIVSDDLTGFQVKLSRSQLENLHFNITRWYIQKQLAHFNLPADHPDWIGVEHHMGSAWAEVRQFLLADGITSSYPNMTPDMHHEDRFWIGPSPESDDFYLIEDHDLDLRTSISKSCLENDHINLVEWYNKELTRSGNYAMLYEDRTIPYLEDVYQLSIIHPEPDEP</sequence>